<keyword evidence="3" id="KW-0547">Nucleotide-binding</keyword>
<accession>A0A5C4JW47</accession>
<keyword evidence="4" id="KW-1185">Reference proteome</keyword>
<dbReference type="AlphaFoldDB" id="A0A5C4JW47"/>
<organism evidence="3 4">
    <name type="scientific">Martelella lutilitoris</name>
    <dbReference type="NCBI Taxonomy" id="2583532"/>
    <lineage>
        <taxon>Bacteria</taxon>
        <taxon>Pseudomonadati</taxon>
        <taxon>Pseudomonadota</taxon>
        <taxon>Alphaproteobacteria</taxon>
        <taxon>Hyphomicrobiales</taxon>
        <taxon>Aurantimonadaceae</taxon>
        <taxon>Martelella</taxon>
    </lineage>
</organism>
<comment type="caution">
    <text evidence="3">The sequence shown here is derived from an EMBL/GenBank/DDBJ whole genome shotgun (WGS) entry which is preliminary data.</text>
</comment>
<evidence type="ECO:0000259" key="2">
    <source>
        <dbReference type="Pfam" id="PF09084"/>
    </source>
</evidence>
<dbReference type="OrthoDB" id="5348911at2"/>
<sequence>MLKRLALAAALALLPGLAAANDKLSVILEWYVNPDHAPMVIAEANGYFADEGLDVDLVPPADPSMVPRMVAAGRADIGVHYQPNLYLDHAAGIDIKRFGTLVSTPLNTLTVMANGPVQSLADLKGRKIGFSVAGIEEAVVSAMLSSAGLTRDDITLVNVNFALTQSLLSGQVDATIGAFRNFELTQMAIEGEEGKAFFPEENGVPVYDELIYVTRSDLIDDDRLPRFLDAVERATIFITNHPDEAWNSFAEAYPDLDDELNRTAFADTITRFSKSPAAFDAGRYQRFGAFMAENGLIEEAPEVSDISVSLYEG</sequence>
<dbReference type="PANTHER" id="PTHR31528:SF3">
    <property type="entry name" value="THIAMINE BIOSYNTHESIS PROTEIN HI_0357-RELATED"/>
    <property type="match status" value="1"/>
</dbReference>
<feature type="signal peptide" evidence="1">
    <location>
        <begin position="1"/>
        <end position="20"/>
    </location>
</feature>
<dbReference type="Gene3D" id="3.40.190.10">
    <property type="entry name" value="Periplasmic binding protein-like II"/>
    <property type="match status" value="2"/>
</dbReference>
<feature type="domain" description="SsuA/THI5-like" evidence="2">
    <location>
        <begin position="33"/>
        <end position="245"/>
    </location>
</feature>
<dbReference type="SUPFAM" id="SSF53850">
    <property type="entry name" value="Periplasmic binding protein-like II"/>
    <property type="match status" value="1"/>
</dbReference>
<dbReference type="GO" id="GO:0005524">
    <property type="term" value="F:ATP binding"/>
    <property type="evidence" value="ECO:0007669"/>
    <property type="project" value="UniProtKB-KW"/>
</dbReference>
<protein>
    <submittedName>
        <fullName evidence="3">ABC transporter ATP-binding protein</fullName>
    </submittedName>
</protein>
<evidence type="ECO:0000313" key="3">
    <source>
        <dbReference type="EMBL" id="TNB49450.1"/>
    </source>
</evidence>
<dbReference type="Proteomes" id="UP000307874">
    <property type="component" value="Unassembled WGS sequence"/>
</dbReference>
<keyword evidence="3" id="KW-0067">ATP-binding</keyword>
<feature type="chain" id="PRO_5022992468" evidence="1">
    <location>
        <begin position="21"/>
        <end position="313"/>
    </location>
</feature>
<keyword evidence="1" id="KW-0732">Signal</keyword>
<evidence type="ECO:0000313" key="4">
    <source>
        <dbReference type="Proteomes" id="UP000307874"/>
    </source>
</evidence>
<dbReference type="InterPro" id="IPR015168">
    <property type="entry name" value="SsuA/THI5"/>
</dbReference>
<evidence type="ECO:0000256" key="1">
    <source>
        <dbReference type="SAM" id="SignalP"/>
    </source>
</evidence>
<proteinExistence type="predicted"/>
<dbReference type="Pfam" id="PF09084">
    <property type="entry name" value="NMT1"/>
    <property type="match status" value="1"/>
</dbReference>
<reference evidence="3 4" key="1">
    <citation type="submission" date="2019-06" db="EMBL/GenBank/DDBJ databases">
        <title>Martelella lutilitoris sp. nov., isolated from a tidal mudflat.</title>
        <authorList>
            <person name="Kim Y.-J."/>
        </authorList>
    </citation>
    <scope>NUCLEOTIDE SEQUENCE [LARGE SCALE GENOMIC DNA]</scope>
    <source>
        <strain evidence="3 4">GH2-6</strain>
    </source>
</reference>
<dbReference type="RefSeq" id="WP_138746494.1">
    <property type="nucleotide sequence ID" value="NZ_VCLB01000001.1"/>
</dbReference>
<dbReference type="EMBL" id="VCLB01000001">
    <property type="protein sequence ID" value="TNB49450.1"/>
    <property type="molecule type" value="Genomic_DNA"/>
</dbReference>
<name>A0A5C4JW47_9HYPH</name>
<dbReference type="PANTHER" id="PTHR31528">
    <property type="entry name" value="4-AMINO-5-HYDROXYMETHYL-2-METHYLPYRIMIDINE PHOSPHATE SYNTHASE THI11-RELATED"/>
    <property type="match status" value="1"/>
</dbReference>
<dbReference type="InterPro" id="IPR027939">
    <property type="entry name" value="NMT1/THI5"/>
</dbReference>
<gene>
    <name evidence="3" type="ORF">FF124_00350</name>
</gene>
<dbReference type="GO" id="GO:0009228">
    <property type="term" value="P:thiamine biosynthetic process"/>
    <property type="evidence" value="ECO:0007669"/>
    <property type="project" value="InterPro"/>
</dbReference>